<dbReference type="PANTHER" id="PTHR46614">
    <property type="entry name" value="MORN REPEAT-CONTAINING PROTEIN 4"/>
    <property type="match status" value="1"/>
</dbReference>
<dbReference type="EMBL" id="CP101527">
    <property type="protein sequence ID" value="UZW76503.1"/>
    <property type="molecule type" value="Genomic_DNA"/>
</dbReference>
<keyword evidence="3" id="KW-0966">Cell projection</keyword>
<proteinExistence type="predicted"/>
<dbReference type="Gene3D" id="2.20.110.10">
    <property type="entry name" value="Histone H3 K4-specific methyltransferase SET7/9 N-terminal domain"/>
    <property type="match status" value="4"/>
</dbReference>
<evidence type="ECO:0000256" key="1">
    <source>
        <dbReference type="ARBA" id="ARBA00004316"/>
    </source>
</evidence>
<dbReference type="KEGG" id="asem:NNL22_07935"/>
<keyword evidence="2" id="KW-0677">Repeat</keyword>
<comment type="subcellular location">
    <subcellularLocation>
        <location evidence="1">Cell projection</location>
    </subcellularLocation>
</comment>
<dbReference type="InterPro" id="IPR013229">
    <property type="entry name" value="PEGA"/>
</dbReference>
<dbReference type="Proteomes" id="UP001164472">
    <property type="component" value="Chromosome"/>
</dbReference>
<evidence type="ECO:0000256" key="3">
    <source>
        <dbReference type="ARBA" id="ARBA00023273"/>
    </source>
</evidence>
<evidence type="ECO:0000313" key="5">
    <source>
        <dbReference type="EMBL" id="UZW76503.1"/>
    </source>
</evidence>
<dbReference type="SUPFAM" id="SSF82185">
    <property type="entry name" value="Histone H3 K4-specific methyltransferase SET7/9 N-terminal domain"/>
    <property type="match status" value="2"/>
</dbReference>
<feature type="domain" description="PEGA" evidence="4">
    <location>
        <begin position="174"/>
        <end position="239"/>
    </location>
</feature>
<sequence length="481" mass="51203">MVDVRPLIFANALFLMLLVTAGFAHISSQGPLSGAVIPSTDVSEASITNTANNESPTTPAVANTGIKESQTETASAEIKDSDIFADNTPTEANEADQSQNIVEAAPETEQAKQGNNSAVAAAITTNSVAAPQASEPAKAAAELAPVEVPPVAVVASPKPKAAPKPKPKPVATTGTLIIRSNIEGDMVLINGKPYGPTRLEVELPPGSYDIEVAKNGYSSWQSEVSVLRGKKQTLKAKLEHYTTVDYRNGEWINGITTGEGTYLADDGTQYQGAFVNGKFHGIGNITYPDGTEYRGEWFEGVMQGDGTLTTNQGDTFVGIFKDGEFNGEGTLTKANGDIYNGYWVNGSLNGQGSLTTKDGLLFVGGFSENQFHGDGSLTYPDGRHYEGSFSKGQFHGKGIEIYANGKKYAGQFMEGQYHGKGELMNPNGSKITGTFKFGRPFGKATLTTPEGEIFTARTTEPGVCYRLKSYRATQCPPMEGW</sequence>
<evidence type="ECO:0000259" key="4">
    <source>
        <dbReference type="Pfam" id="PF08308"/>
    </source>
</evidence>
<dbReference type="SMART" id="SM00698">
    <property type="entry name" value="MORN"/>
    <property type="match status" value="7"/>
</dbReference>
<dbReference type="GO" id="GO:0048678">
    <property type="term" value="P:response to axon injury"/>
    <property type="evidence" value="ECO:0007669"/>
    <property type="project" value="TreeGrafter"/>
</dbReference>
<dbReference type="AlphaFoldDB" id="A0A9E8HPS7"/>
<protein>
    <submittedName>
        <fullName evidence="5">PEGA domain-containing protein</fullName>
    </submittedName>
</protein>
<organism evidence="5 6">
    <name type="scientific">Alkalimarinus sediminis</name>
    <dbReference type="NCBI Taxonomy" id="1632866"/>
    <lineage>
        <taxon>Bacteria</taxon>
        <taxon>Pseudomonadati</taxon>
        <taxon>Pseudomonadota</taxon>
        <taxon>Gammaproteobacteria</taxon>
        <taxon>Alteromonadales</taxon>
        <taxon>Alteromonadaceae</taxon>
        <taxon>Alkalimarinus</taxon>
    </lineage>
</organism>
<dbReference type="GO" id="GO:0042995">
    <property type="term" value="C:cell projection"/>
    <property type="evidence" value="ECO:0007669"/>
    <property type="project" value="UniProtKB-SubCell"/>
</dbReference>
<dbReference type="RefSeq" id="WP_251811755.1">
    <property type="nucleotide sequence ID" value="NZ_CP101527.1"/>
</dbReference>
<dbReference type="InterPro" id="IPR003409">
    <property type="entry name" value="MORN"/>
</dbReference>
<dbReference type="PANTHER" id="PTHR46614:SF1">
    <property type="entry name" value="MORN REPEAT-CONTAINING PROTEIN 4"/>
    <property type="match status" value="1"/>
</dbReference>
<gene>
    <name evidence="5" type="ORF">NNL22_07935</name>
</gene>
<evidence type="ECO:0000256" key="2">
    <source>
        <dbReference type="ARBA" id="ARBA00022737"/>
    </source>
</evidence>
<reference evidence="5" key="1">
    <citation type="submission" date="2022-07" db="EMBL/GenBank/DDBJ databases">
        <title>Alkalimarinus sp. nov., isolated from gut of a Alitta virens.</title>
        <authorList>
            <person name="Yang A.I."/>
            <person name="Shin N.-R."/>
        </authorList>
    </citation>
    <scope>NUCLEOTIDE SEQUENCE</scope>
    <source>
        <strain evidence="5">FA028</strain>
    </source>
</reference>
<dbReference type="Pfam" id="PF02493">
    <property type="entry name" value="MORN"/>
    <property type="match status" value="9"/>
</dbReference>
<accession>A0A9E8HPS7</accession>
<evidence type="ECO:0000313" key="6">
    <source>
        <dbReference type="Proteomes" id="UP001164472"/>
    </source>
</evidence>
<dbReference type="Pfam" id="PF08308">
    <property type="entry name" value="PEGA"/>
    <property type="match status" value="1"/>
</dbReference>
<keyword evidence="6" id="KW-1185">Reference proteome</keyword>
<dbReference type="InterPro" id="IPR052315">
    <property type="entry name" value="MORN4"/>
</dbReference>
<name>A0A9E8HPS7_9ALTE</name>